<organism evidence="1 2">
    <name type="scientific">Phytophthora palmivora</name>
    <dbReference type="NCBI Taxonomy" id="4796"/>
    <lineage>
        <taxon>Eukaryota</taxon>
        <taxon>Sar</taxon>
        <taxon>Stramenopiles</taxon>
        <taxon>Oomycota</taxon>
        <taxon>Peronosporomycetes</taxon>
        <taxon>Peronosporales</taxon>
        <taxon>Peronosporaceae</taxon>
        <taxon>Phytophthora</taxon>
    </lineage>
</organism>
<protein>
    <submittedName>
        <fullName evidence="1">Uncharacterized protein</fullName>
    </submittedName>
</protein>
<sequence>MDAFNEEMCRIISHFFNRLSSIGGPLELKQELSDHVKGLQHRMAEAIKFGSGDVKIGKDDMTVGFFRRVALEMLCSNSREMSFGRLFMIMSWNIMARAANTVPICFSHLEWRNDALCVYFGHMKNDRRGTRPRDPRHMYANPIMPEICPILAIGVYWVSNGFNASNARLLPGRNQSERYRKVLKRVLATPSLMTELHRIGMTSDSIGTHSTRKGAVILCSSGSTACSSAIAVHLRDEWEMGGAQDRYLRQGAAGDMLVGRTVNGLQFHEPEFAILHPLFDGGNADVERATRITFSGLPTSAKQIGEFALASLNKIPDSHPLFQSPLFRDDDR</sequence>
<dbReference type="Proteomes" id="UP000237271">
    <property type="component" value="Unassembled WGS sequence"/>
</dbReference>
<reference evidence="1 2" key="1">
    <citation type="journal article" date="2017" name="Genome Biol. Evol.">
        <title>Phytophthora megakarya and P. palmivora, closely related causal agents of cacao black pod rot, underwent increases in genome sizes and gene numbers by different mechanisms.</title>
        <authorList>
            <person name="Ali S.S."/>
            <person name="Shao J."/>
            <person name="Lary D.J."/>
            <person name="Kronmiller B."/>
            <person name="Shen D."/>
            <person name="Strem M.D."/>
            <person name="Amoako-Attah I."/>
            <person name="Akrofi A.Y."/>
            <person name="Begoude B.A."/>
            <person name="Ten Hoopen G.M."/>
            <person name="Coulibaly K."/>
            <person name="Kebe B.I."/>
            <person name="Melnick R.L."/>
            <person name="Guiltinan M.J."/>
            <person name="Tyler B.M."/>
            <person name="Meinhardt L.W."/>
            <person name="Bailey B.A."/>
        </authorList>
    </citation>
    <scope>NUCLEOTIDE SEQUENCE [LARGE SCALE GENOMIC DNA]</scope>
    <source>
        <strain evidence="2">sbr112.9</strain>
    </source>
</reference>
<keyword evidence="2" id="KW-1185">Reference proteome</keyword>
<dbReference type="AlphaFoldDB" id="A0A2P4XN97"/>
<dbReference type="OrthoDB" id="126982at2759"/>
<evidence type="ECO:0000313" key="1">
    <source>
        <dbReference type="EMBL" id="POM67004.1"/>
    </source>
</evidence>
<comment type="caution">
    <text evidence="1">The sequence shown here is derived from an EMBL/GenBank/DDBJ whole genome shotgun (WGS) entry which is preliminary data.</text>
</comment>
<name>A0A2P4XN97_9STRA</name>
<evidence type="ECO:0000313" key="2">
    <source>
        <dbReference type="Proteomes" id="UP000237271"/>
    </source>
</evidence>
<accession>A0A2P4XN97</accession>
<dbReference type="EMBL" id="NCKW01009491">
    <property type="protein sequence ID" value="POM67004.1"/>
    <property type="molecule type" value="Genomic_DNA"/>
</dbReference>
<gene>
    <name evidence="1" type="ORF">PHPALM_17059</name>
</gene>
<proteinExistence type="predicted"/>